<dbReference type="InterPro" id="IPR018676">
    <property type="entry name" value="DUF2149"/>
</dbReference>
<evidence type="ECO:0000313" key="3">
    <source>
        <dbReference type="Proteomes" id="UP000324646"/>
    </source>
</evidence>
<proteinExistence type="predicted"/>
<gene>
    <name evidence="2" type="ORF">FQB35_11730</name>
</gene>
<sequence>MKKLLSRRRKRTLSEEREIDPLSGMANLMDVMMVFCCGLMVALVLSWNLQNVIFSNKTPEERKKMKQQLQKITSVNKGKELKEIPDVHNGSGEGYNEMGTVFQDPKTGKLILIEGEFHKDDQ</sequence>
<accession>A0A5C0SF26</accession>
<dbReference type="AlphaFoldDB" id="A0A5C0SF26"/>
<dbReference type="OrthoDB" id="8756620at2"/>
<dbReference type="Proteomes" id="UP000324646">
    <property type="component" value="Chromosome"/>
</dbReference>
<evidence type="ECO:0000313" key="2">
    <source>
        <dbReference type="EMBL" id="QEK12941.1"/>
    </source>
</evidence>
<keyword evidence="1" id="KW-1133">Transmembrane helix</keyword>
<feature type="transmembrane region" description="Helical" evidence="1">
    <location>
        <begin position="21"/>
        <end position="47"/>
    </location>
</feature>
<reference evidence="2 3" key="1">
    <citation type="submission" date="2019-07" db="EMBL/GenBank/DDBJ databases">
        <title>Complete genome of Crassaminicella thermophila SY095.</title>
        <authorList>
            <person name="Li X."/>
        </authorList>
    </citation>
    <scope>NUCLEOTIDE SEQUENCE [LARGE SCALE GENOMIC DNA]</scope>
    <source>
        <strain evidence="2 3">SY095</strain>
    </source>
</reference>
<dbReference type="EMBL" id="CP042243">
    <property type="protein sequence ID" value="QEK12941.1"/>
    <property type="molecule type" value="Genomic_DNA"/>
</dbReference>
<keyword evidence="3" id="KW-1185">Reference proteome</keyword>
<keyword evidence="1" id="KW-0472">Membrane</keyword>
<name>A0A5C0SF26_CRATE</name>
<protein>
    <submittedName>
        <fullName evidence="2">DUF2149 domain-containing protein</fullName>
    </submittedName>
</protein>
<dbReference type="Pfam" id="PF09919">
    <property type="entry name" value="DUF2149"/>
    <property type="match status" value="1"/>
</dbReference>
<evidence type="ECO:0000256" key="1">
    <source>
        <dbReference type="SAM" id="Phobius"/>
    </source>
</evidence>
<dbReference type="KEGG" id="crs:FQB35_11730"/>
<keyword evidence="1" id="KW-0812">Transmembrane</keyword>
<organism evidence="2 3">
    <name type="scientific">Crassaminicella thermophila</name>
    <dbReference type="NCBI Taxonomy" id="2599308"/>
    <lineage>
        <taxon>Bacteria</taxon>
        <taxon>Bacillati</taxon>
        <taxon>Bacillota</taxon>
        <taxon>Clostridia</taxon>
        <taxon>Eubacteriales</taxon>
        <taxon>Clostridiaceae</taxon>
        <taxon>Crassaminicella</taxon>
    </lineage>
</organism>